<evidence type="ECO:0000256" key="6">
    <source>
        <dbReference type="ARBA" id="ARBA00023125"/>
    </source>
</evidence>
<keyword evidence="5 8" id="KW-0805">Transcription regulation</keyword>
<evidence type="ECO:0000256" key="3">
    <source>
        <dbReference type="ARBA" id="ARBA00022771"/>
    </source>
</evidence>
<dbReference type="PANTHER" id="PTHR30455:SF2">
    <property type="entry name" value="TRANSCRIPTIONAL REPRESSOR NRDR"/>
    <property type="match status" value="1"/>
</dbReference>
<dbReference type="InterPro" id="IPR005144">
    <property type="entry name" value="ATP-cone_dom"/>
</dbReference>
<dbReference type="Pfam" id="PF03477">
    <property type="entry name" value="ATP-cone"/>
    <property type="match status" value="1"/>
</dbReference>
<comment type="similarity">
    <text evidence="8">Belongs to the NrdR family.</text>
</comment>
<comment type="cofactor">
    <cofactor evidence="8">
        <name>Zn(2+)</name>
        <dbReference type="ChEBI" id="CHEBI:29105"/>
    </cofactor>
    <text evidence="8">Binds 1 zinc ion.</text>
</comment>
<keyword evidence="4 8" id="KW-0067">ATP-binding</keyword>
<feature type="zinc finger region" evidence="8">
    <location>
        <begin position="3"/>
        <end position="34"/>
    </location>
</feature>
<evidence type="ECO:0000256" key="8">
    <source>
        <dbReference type="HAMAP-Rule" id="MF_00440"/>
    </source>
</evidence>
<evidence type="ECO:0000256" key="5">
    <source>
        <dbReference type="ARBA" id="ARBA00023015"/>
    </source>
</evidence>
<evidence type="ECO:0000313" key="11">
    <source>
        <dbReference type="Proteomes" id="UP001334732"/>
    </source>
</evidence>
<evidence type="ECO:0000256" key="4">
    <source>
        <dbReference type="ARBA" id="ARBA00022840"/>
    </source>
</evidence>
<keyword evidence="8" id="KW-0862">Zinc</keyword>
<evidence type="ECO:0000256" key="7">
    <source>
        <dbReference type="ARBA" id="ARBA00023163"/>
    </source>
</evidence>
<keyword evidence="11" id="KW-1185">Reference proteome</keyword>
<organism evidence="10 11">
    <name type="scientific">Thiobacillus sedimenti</name>
    <dbReference type="NCBI Taxonomy" id="3110231"/>
    <lineage>
        <taxon>Bacteria</taxon>
        <taxon>Pseudomonadati</taxon>
        <taxon>Pseudomonadota</taxon>
        <taxon>Betaproteobacteria</taxon>
        <taxon>Nitrosomonadales</taxon>
        <taxon>Thiobacillaceae</taxon>
        <taxon>Thiobacillus</taxon>
    </lineage>
</organism>
<keyword evidence="8" id="KW-0479">Metal-binding</keyword>
<name>A0ABZ1CH26_9PROT</name>
<dbReference type="EMBL" id="CP141769">
    <property type="protein sequence ID" value="WRS38686.1"/>
    <property type="molecule type" value="Genomic_DNA"/>
</dbReference>
<protein>
    <recommendedName>
        <fullName evidence="8">Transcriptional repressor NrdR</fullName>
    </recommendedName>
</protein>
<dbReference type="Proteomes" id="UP001334732">
    <property type="component" value="Chromosome"/>
</dbReference>
<dbReference type="RefSeq" id="WP_324779218.1">
    <property type="nucleotide sequence ID" value="NZ_CP141769.1"/>
</dbReference>
<dbReference type="Pfam" id="PF22811">
    <property type="entry name" value="Zn_ribbon_NrdR"/>
    <property type="match status" value="1"/>
</dbReference>
<keyword evidence="6 8" id="KW-0238">DNA-binding</keyword>
<reference evidence="10 11" key="1">
    <citation type="submission" date="2023-12" db="EMBL/GenBank/DDBJ databases">
        <title>Thiobacillus sedimentum sp. nov., a chemolithoautotrophic sulfur-oxidizing bacterium isolated from freshwater sediment.</title>
        <authorList>
            <person name="Luo J."/>
            <person name="Dai C."/>
        </authorList>
    </citation>
    <scope>NUCLEOTIDE SEQUENCE [LARGE SCALE GENOMIC DNA]</scope>
    <source>
        <strain evidence="10 11">SCUT-2</strain>
    </source>
</reference>
<proteinExistence type="inferred from homology"/>
<evidence type="ECO:0000256" key="2">
    <source>
        <dbReference type="ARBA" id="ARBA00022741"/>
    </source>
</evidence>
<evidence type="ECO:0000256" key="1">
    <source>
        <dbReference type="ARBA" id="ARBA00022491"/>
    </source>
</evidence>
<keyword evidence="7 8" id="KW-0804">Transcription</keyword>
<keyword evidence="1 8" id="KW-0678">Repressor</keyword>
<dbReference type="PROSITE" id="PS51161">
    <property type="entry name" value="ATP_CONE"/>
    <property type="match status" value="1"/>
</dbReference>
<comment type="function">
    <text evidence="8">Negatively regulates transcription of bacterial ribonucleotide reductase nrd genes and operons by binding to NrdR-boxes.</text>
</comment>
<keyword evidence="3 8" id="KW-0863">Zinc-finger</keyword>
<dbReference type="InterPro" id="IPR003796">
    <property type="entry name" value="RNR_NrdR-like"/>
</dbReference>
<evidence type="ECO:0000313" key="10">
    <source>
        <dbReference type="EMBL" id="WRS38686.1"/>
    </source>
</evidence>
<feature type="domain" description="ATP-cone" evidence="9">
    <location>
        <begin position="49"/>
        <end position="139"/>
    </location>
</feature>
<dbReference type="PANTHER" id="PTHR30455">
    <property type="entry name" value="TRANSCRIPTIONAL REPRESSOR NRDR"/>
    <property type="match status" value="1"/>
</dbReference>
<keyword evidence="2 8" id="KW-0547">Nucleotide-binding</keyword>
<dbReference type="HAMAP" id="MF_00440">
    <property type="entry name" value="NrdR"/>
    <property type="match status" value="1"/>
</dbReference>
<dbReference type="NCBIfam" id="TIGR00244">
    <property type="entry name" value="transcriptional regulator NrdR"/>
    <property type="match status" value="1"/>
</dbReference>
<evidence type="ECO:0000259" key="9">
    <source>
        <dbReference type="PROSITE" id="PS51161"/>
    </source>
</evidence>
<dbReference type="InterPro" id="IPR055173">
    <property type="entry name" value="NrdR-like_N"/>
</dbReference>
<sequence length="160" mass="18673">MKCPFCGSLDTQVIDSRVNEAGDAIRRRRRCVACDKRFTTWETAELRPPQIVKTNGTREDFSETKLREGFRRALHKRPVSTELVDAAVERIRQQLLTRGEREVPAREIGELVMHELKKLDKIAYIRFASVYKSFQDPDDFREMLQDLERTPSQGVDDLFE</sequence>
<accession>A0ABZ1CH26</accession>
<gene>
    <name evidence="8 10" type="primary">nrdR</name>
    <name evidence="10" type="ORF">VA613_11825</name>
</gene>